<keyword evidence="7 9" id="KW-0472">Membrane</keyword>
<feature type="transmembrane region" description="Helical" evidence="9">
    <location>
        <begin position="16"/>
        <end position="35"/>
    </location>
</feature>
<evidence type="ECO:0000256" key="1">
    <source>
        <dbReference type="ARBA" id="ARBA00004429"/>
    </source>
</evidence>
<keyword evidence="2 9" id="KW-0813">Transport</keyword>
<comment type="function">
    <text evidence="9">Part of the tripartite ATP-independent periplasmic (TRAP) transport system.</text>
</comment>
<name>A0A7Y7WC58_9PSED</name>
<dbReference type="PANTHER" id="PTHR35011:SF2">
    <property type="entry name" value="2,3-DIKETO-L-GULONATE TRAP TRANSPORTER SMALL PERMEASE PROTEIN YIAM"/>
    <property type="match status" value="1"/>
</dbReference>
<evidence type="ECO:0000256" key="6">
    <source>
        <dbReference type="ARBA" id="ARBA00022989"/>
    </source>
</evidence>
<evidence type="ECO:0000256" key="9">
    <source>
        <dbReference type="RuleBase" id="RU369079"/>
    </source>
</evidence>
<dbReference type="PANTHER" id="PTHR35011">
    <property type="entry name" value="2,3-DIKETO-L-GULONATE TRAP TRANSPORTER SMALL PERMEASE PROTEIN YIAM"/>
    <property type="match status" value="1"/>
</dbReference>
<evidence type="ECO:0000256" key="4">
    <source>
        <dbReference type="ARBA" id="ARBA00022519"/>
    </source>
</evidence>
<evidence type="ECO:0000256" key="5">
    <source>
        <dbReference type="ARBA" id="ARBA00022692"/>
    </source>
</evidence>
<gene>
    <name evidence="11" type="ORF">HX829_09225</name>
</gene>
<dbReference type="EMBL" id="JACAPU010000012">
    <property type="protein sequence ID" value="NWB46675.1"/>
    <property type="molecule type" value="Genomic_DNA"/>
</dbReference>
<feature type="transmembrane region" description="Helical" evidence="9">
    <location>
        <begin position="115"/>
        <end position="139"/>
    </location>
</feature>
<dbReference type="GO" id="GO:0022857">
    <property type="term" value="F:transmembrane transporter activity"/>
    <property type="evidence" value="ECO:0007669"/>
    <property type="project" value="UniProtKB-UniRule"/>
</dbReference>
<comment type="similarity">
    <text evidence="8 9">Belongs to the TRAP transporter small permease family.</text>
</comment>
<keyword evidence="6 9" id="KW-1133">Transmembrane helix</keyword>
<evidence type="ECO:0000313" key="11">
    <source>
        <dbReference type="EMBL" id="NWB46675.1"/>
    </source>
</evidence>
<dbReference type="RefSeq" id="WP_177143918.1">
    <property type="nucleotide sequence ID" value="NZ_JACAPU010000012.1"/>
</dbReference>
<keyword evidence="5 9" id="KW-0812">Transmembrane</keyword>
<evidence type="ECO:0000256" key="2">
    <source>
        <dbReference type="ARBA" id="ARBA00022448"/>
    </source>
</evidence>
<evidence type="ECO:0000256" key="8">
    <source>
        <dbReference type="ARBA" id="ARBA00038436"/>
    </source>
</evidence>
<dbReference type="Proteomes" id="UP000582981">
    <property type="component" value="Unassembled WGS sequence"/>
</dbReference>
<protein>
    <recommendedName>
        <fullName evidence="9">TRAP transporter small permease protein</fullName>
    </recommendedName>
</protein>
<proteinExistence type="inferred from homology"/>
<dbReference type="AlphaFoldDB" id="A0A7Y7WC58"/>
<evidence type="ECO:0000256" key="7">
    <source>
        <dbReference type="ARBA" id="ARBA00023136"/>
    </source>
</evidence>
<feature type="transmembrane region" description="Helical" evidence="9">
    <location>
        <begin position="72"/>
        <end position="94"/>
    </location>
</feature>
<evidence type="ECO:0000313" key="12">
    <source>
        <dbReference type="Proteomes" id="UP000582981"/>
    </source>
</evidence>
<feature type="transmembrane region" description="Helical" evidence="9">
    <location>
        <begin position="159"/>
        <end position="178"/>
    </location>
</feature>
<dbReference type="GO" id="GO:0015740">
    <property type="term" value="P:C4-dicarboxylate transport"/>
    <property type="evidence" value="ECO:0007669"/>
    <property type="project" value="TreeGrafter"/>
</dbReference>
<comment type="subunit">
    <text evidence="9">The complex comprises the extracytoplasmic solute receptor protein and the two transmembrane proteins.</text>
</comment>
<dbReference type="InterPro" id="IPR055348">
    <property type="entry name" value="DctQ"/>
</dbReference>
<keyword evidence="4 9" id="KW-0997">Cell inner membrane</keyword>
<dbReference type="GO" id="GO:0005886">
    <property type="term" value="C:plasma membrane"/>
    <property type="evidence" value="ECO:0007669"/>
    <property type="project" value="UniProtKB-SubCell"/>
</dbReference>
<evidence type="ECO:0000259" key="10">
    <source>
        <dbReference type="Pfam" id="PF04290"/>
    </source>
</evidence>
<sequence>MQTQPLRRIWEHFEEGLIAFLLAAMTLVTFVYVMANNIYTLFFNLADRWAWSSGFFNRLGDATMTVAQDMTWSVALTKAMFGWLIFFGISYGVRTAGHLGVDALVKLTPRPVQRYLAMFACACCLAYAGLFMVASYKWLGAVLAAGIGAEDLDQYGVKVGYIVLIVPVGFALVLIRYLEIFYRIFTRRQTGLGLADEAGEASKLASEHKEQH</sequence>
<keyword evidence="3" id="KW-1003">Cell membrane</keyword>
<reference evidence="11 12" key="1">
    <citation type="submission" date="2020-04" db="EMBL/GenBank/DDBJ databases">
        <title>Molecular characterization of pseudomonads from Agaricus bisporus reveal novel blotch 2 pathogens in Western Europe.</title>
        <authorList>
            <person name="Taparia T."/>
            <person name="Krijger M."/>
            <person name="Haynes E."/>
            <person name="Elpinstone J.G."/>
            <person name="Noble R."/>
            <person name="Van Der Wolf J."/>
        </authorList>
    </citation>
    <scope>NUCLEOTIDE SEQUENCE [LARGE SCALE GENOMIC DNA]</scope>
    <source>
        <strain evidence="11 12">F1001</strain>
    </source>
</reference>
<dbReference type="InterPro" id="IPR007387">
    <property type="entry name" value="TRAP_DctQ"/>
</dbReference>
<comment type="subcellular location">
    <subcellularLocation>
        <location evidence="1 9">Cell inner membrane</location>
        <topology evidence="1 9">Multi-pass membrane protein</topology>
    </subcellularLocation>
</comment>
<comment type="caution">
    <text evidence="11">The sequence shown here is derived from an EMBL/GenBank/DDBJ whole genome shotgun (WGS) entry which is preliminary data.</text>
</comment>
<accession>A0A7Y7WC58</accession>
<organism evidence="11 12">
    <name type="scientific">Pseudomonas gingeri</name>
    <dbReference type="NCBI Taxonomy" id="117681"/>
    <lineage>
        <taxon>Bacteria</taxon>
        <taxon>Pseudomonadati</taxon>
        <taxon>Pseudomonadota</taxon>
        <taxon>Gammaproteobacteria</taxon>
        <taxon>Pseudomonadales</taxon>
        <taxon>Pseudomonadaceae</taxon>
        <taxon>Pseudomonas</taxon>
    </lineage>
</organism>
<evidence type="ECO:0000256" key="3">
    <source>
        <dbReference type="ARBA" id="ARBA00022475"/>
    </source>
</evidence>
<feature type="domain" description="Tripartite ATP-independent periplasmic transporters DctQ component" evidence="10">
    <location>
        <begin position="68"/>
        <end position="186"/>
    </location>
</feature>
<dbReference type="Pfam" id="PF04290">
    <property type="entry name" value="DctQ"/>
    <property type="match status" value="1"/>
</dbReference>